<accession>A0A1M5XKB8</accession>
<keyword evidence="3" id="KW-0560">Oxidoreductase</keyword>
<dbReference type="OrthoDB" id="9757546at2"/>
<evidence type="ECO:0000256" key="7">
    <source>
        <dbReference type="ARBA" id="ARBA00042896"/>
    </source>
</evidence>
<dbReference type="PROSITE" id="PS00079">
    <property type="entry name" value="MULTICOPPER_OXIDASE1"/>
    <property type="match status" value="1"/>
</dbReference>
<dbReference type="InterPro" id="IPR045087">
    <property type="entry name" value="Cu-oxidase_fam"/>
</dbReference>
<evidence type="ECO:0000256" key="8">
    <source>
        <dbReference type="ARBA" id="ARBA00043090"/>
    </source>
</evidence>
<dbReference type="InterPro" id="IPR002355">
    <property type="entry name" value="Cu_oxidase_Cu_BS"/>
</dbReference>
<dbReference type="Proteomes" id="UP000184139">
    <property type="component" value="Unassembled WGS sequence"/>
</dbReference>
<dbReference type="PROSITE" id="PS51318">
    <property type="entry name" value="TAT"/>
    <property type="match status" value="1"/>
</dbReference>
<dbReference type="PANTHER" id="PTHR48267:SF1">
    <property type="entry name" value="BILIRUBIN OXIDASE"/>
    <property type="match status" value="1"/>
</dbReference>
<dbReference type="InterPro" id="IPR033138">
    <property type="entry name" value="Cu_oxidase_CS"/>
</dbReference>
<sequence length="524" mass="58997">MKDKNTGINRDSDHSRRHFLKLTGYGTLGMLAGGLWPGLDLLAAAQTPDTDFEPDLDISLSARPDEVAIFPGSSTGVWRYHATVHKGDRARIVEMPRSYLGPIIKVNQGEKIRIRFNNAIPEVSIVHWHGLHVPAIMDGHPRYVIPQGQSYLYEFEVKNRAGTYWYHPHPHGRTGPQVYGGLAGLFLVSDAEEQAVGLPDGEYDVPLVIQDRTFEQDNQLVYLSGNRMERMTGFLGDMIMTNGMPDFTLPVSTGAYRLRLLNGSNSRIYKLAWEDGRPLTVIGTDGGLLEKAVQRRYVFLSPGERLEIWADFSDNPVGYKTSLVSLPFETGGMDGGRMGHGMMMGGRMGQNLLLPNGAAFSVFGVNVTQPVQTTYRLPDKLSEIGPARPRDAVNYQNPRRFYLTMRHMQWTINGRVFQMEEVADDEIVGLDTAEIWEFNNTGGGMMSMPHPIHLHGKQFRVIERAGVFHDGYVDEGWKDTVLLMPGERARVLVNFSDYPGMFLYHCHNLEHEDMGMMRNYYVKA</sequence>
<dbReference type="Pfam" id="PF07732">
    <property type="entry name" value="Cu-oxidase_3"/>
    <property type="match status" value="1"/>
</dbReference>
<dbReference type="GO" id="GO:0016491">
    <property type="term" value="F:oxidoreductase activity"/>
    <property type="evidence" value="ECO:0007669"/>
    <property type="project" value="UniProtKB-KW"/>
</dbReference>
<evidence type="ECO:0000256" key="3">
    <source>
        <dbReference type="ARBA" id="ARBA00023002"/>
    </source>
</evidence>
<evidence type="ECO:0000259" key="10">
    <source>
        <dbReference type="Pfam" id="PF07731"/>
    </source>
</evidence>
<dbReference type="SUPFAM" id="SSF49503">
    <property type="entry name" value="Cupredoxins"/>
    <property type="match status" value="3"/>
</dbReference>
<dbReference type="PANTHER" id="PTHR48267">
    <property type="entry name" value="CUPREDOXIN SUPERFAMILY PROTEIN"/>
    <property type="match status" value="1"/>
</dbReference>
<evidence type="ECO:0000256" key="6">
    <source>
        <dbReference type="ARBA" id="ARBA00041027"/>
    </source>
</evidence>
<dbReference type="EMBL" id="FQXS01000020">
    <property type="protein sequence ID" value="SHH99964.1"/>
    <property type="molecule type" value="Genomic_DNA"/>
</dbReference>
<keyword evidence="4" id="KW-0408">Iron</keyword>
<dbReference type="CDD" id="cd13879">
    <property type="entry name" value="CuRO_2_McoP_like"/>
    <property type="match status" value="1"/>
</dbReference>
<evidence type="ECO:0000256" key="1">
    <source>
        <dbReference type="ARBA" id="ARBA00011245"/>
    </source>
</evidence>
<name>A0A1M5XKB8_9BACT</name>
<dbReference type="InterPro" id="IPR011706">
    <property type="entry name" value="Cu-oxidase_C"/>
</dbReference>
<dbReference type="STRING" id="1121409.SAMN02745124_03142"/>
<evidence type="ECO:0000256" key="4">
    <source>
        <dbReference type="ARBA" id="ARBA00023014"/>
    </source>
</evidence>
<keyword evidence="13" id="KW-1185">Reference proteome</keyword>
<dbReference type="CDD" id="cd13852">
    <property type="entry name" value="CuRO_1_McoP_like"/>
    <property type="match status" value="1"/>
</dbReference>
<organism evidence="12 13">
    <name type="scientific">Desulfofustis glycolicus DSM 9705</name>
    <dbReference type="NCBI Taxonomy" id="1121409"/>
    <lineage>
        <taxon>Bacteria</taxon>
        <taxon>Pseudomonadati</taxon>
        <taxon>Thermodesulfobacteriota</taxon>
        <taxon>Desulfobulbia</taxon>
        <taxon>Desulfobulbales</taxon>
        <taxon>Desulfocapsaceae</taxon>
        <taxon>Desulfofustis</taxon>
    </lineage>
</organism>
<dbReference type="InterPro" id="IPR011707">
    <property type="entry name" value="Cu-oxidase-like_N"/>
</dbReference>
<dbReference type="GO" id="GO:0051536">
    <property type="term" value="F:iron-sulfur cluster binding"/>
    <property type="evidence" value="ECO:0007669"/>
    <property type="project" value="UniProtKB-KW"/>
</dbReference>
<dbReference type="PROSITE" id="PS00080">
    <property type="entry name" value="MULTICOPPER_OXIDASE2"/>
    <property type="match status" value="1"/>
</dbReference>
<dbReference type="GO" id="GO:0005507">
    <property type="term" value="F:copper ion binding"/>
    <property type="evidence" value="ECO:0007669"/>
    <property type="project" value="InterPro"/>
</dbReference>
<dbReference type="CDD" id="cd13907">
    <property type="entry name" value="CuRO_3_MCO_like_1"/>
    <property type="match status" value="1"/>
</dbReference>
<feature type="domain" description="Plastocyanin-like" evidence="10">
    <location>
        <begin position="394"/>
        <end position="523"/>
    </location>
</feature>
<evidence type="ECO:0000256" key="2">
    <source>
        <dbReference type="ARBA" id="ARBA00022723"/>
    </source>
</evidence>
<evidence type="ECO:0000313" key="13">
    <source>
        <dbReference type="Proteomes" id="UP000184139"/>
    </source>
</evidence>
<proteinExistence type="predicted"/>
<gene>
    <name evidence="12" type="ORF">SAMN02745124_03142</name>
</gene>
<keyword evidence="4" id="KW-0411">Iron-sulfur</keyword>
<dbReference type="Pfam" id="PF07731">
    <property type="entry name" value="Cu-oxidase_2"/>
    <property type="match status" value="1"/>
</dbReference>
<reference evidence="12 13" key="1">
    <citation type="submission" date="2016-11" db="EMBL/GenBank/DDBJ databases">
        <authorList>
            <person name="Jaros S."/>
            <person name="Januszkiewicz K."/>
            <person name="Wedrychowicz H."/>
        </authorList>
    </citation>
    <scope>NUCLEOTIDE SEQUENCE [LARGE SCALE GENOMIC DNA]</scope>
    <source>
        <strain evidence="12 13">DSM 9705</strain>
    </source>
</reference>
<dbReference type="Gene3D" id="2.60.40.420">
    <property type="entry name" value="Cupredoxins - blue copper proteins"/>
    <property type="match status" value="3"/>
</dbReference>
<comment type="catalytic activity">
    <reaction evidence="9">
        <text>4 Cu(+) + O2 + 4 H(+) = 4 Cu(2+) + 2 H2O</text>
        <dbReference type="Rhea" id="RHEA:30083"/>
        <dbReference type="ChEBI" id="CHEBI:15377"/>
        <dbReference type="ChEBI" id="CHEBI:15378"/>
        <dbReference type="ChEBI" id="CHEBI:15379"/>
        <dbReference type="ChEBI" id="CHEBI:29036"/>
        <dbReference type="ChEBI" id="CHEBI:49552"/>
        <dbReference type="EC" id="1.16.3.4"/>
    </reaction>
    <physiologicalReaction direction="left-to-right" evidence="9">
        <dbReference type="Rhea" id="RHEA:30084"/>
    </physiologicalReaction>
</comment>
<dbReference type="AlphaFoldDB" id="A0A1M5XKB8"/>
<evidence type="ECO:0000256" key="5">
    <source>
        <dbReference type="ARBA" id="ARBA00038978"/>
    </source>
</evidence>
<dbReference type="EC" id="1.16.3.4" evidence="5"/>
<feature type="domain" description="Plastocyanin-like" evidence="11">
    <location>
        <begin position="82"/>
        <end position="192"/>
    </location>
</feature>
<dbReference type="InterPro" id="IPR006311">
    <property type="entry name" value="TAT_signal"/>
</dbReference>
<protein>
    <recommendedName>
        <fullName evidence="6">Multicopper oxidase CueO</fullName>
        <ecNumber evidence="5">1.16.3.4</ecNumber>
    </recommendedName>
    <alternativeName>
        <fullName evidence="7">Copper efflux oxidase</fullName>
    </alternativeName>
    <alternativeName>
        <fullName evidence="8">Cuprous oxidase</fullName>
    </alternativeName>
</protein>
<evidence type="ECO:0000259" key="11">
    <source>
        <dbReference type="Pfam" id="PF07732"/>
    </source>
</evidence>
<evidence type="ECO:0000256" key="9">
    <source>
        <dbReference type="ARBA" id="ARBA00048092"/>
    </source>
</evidence>
<comment type="subunit">
    <text evidence="1">Monomer.</text>
</comment>
<evidence type="ECO:0000313" key="12">
    <source>
        <dbReference type="EMBL" id="SHH99964.1"/>
    </source>
</evidence>
<dbReference type="RefSeq" id="WP_073377490.1">
    <property type="nucleotide sequence ID" value="NZ_FQXS01000020.1"/>
</dbReference>
<dbReference type="InterPro" id="IPR008972">
    <property type="entry name" value="Cupredoxin"/>
</dbReference>
<keyword evidence="2" id="KW-0479">Metal-binding</keyword>